<feature type="region of interest" description="Disordered" evidence="1">
    <location>
        <begin position="92"/>
        <end position="133"/>
    </location>
</feature>
<proteinExistence type="predicted"/>
<dbReference type="RefSeq" id="XP_029734366.2">
    <property type="nucleotide sequence ID" value="XM_029878506.2"/>
</dbReference>
<accession>A0ABM2A6D5</accession>
<sequence>MLREICSLCDKNKNEKETFRRRRRGNTGRTKWFWGSESGLRNLSAAVNLKNKTAIDCPTRSIKILEIDSWIGSRGSSNDYGSFGGQIVPSEFYWPPKGTSQSDRSSHRRSGSAYPQRIPPQHPTQAGQHVRSG</sequence>
<keyword evidence="3" id="KW-1185">Reference proteome</keyword>
<organism evidence="2 3">
    <name type="scientific">Aedes albopictus</name>
    <name type="common">Asian tiger mosquito</name>
    <name type="synonym">Stegomyia albopicta</name>
    <dbReference type="NCBI Taxonomy" id="7160"/>
    <lineage>
        <taxon>Eukaryota</taxon>
        <taxon>Metazoa</taxon>
        <taxon>Ecdysozoa</taxon>
        <taxon>Arthropoda</taxon>
        <taxon>Hexapoda</taxon>
        <taxon>Insecta</taxon>
        <taxon>Pterygota</taxon>
        <taxon>Neoptera</taxon>
        <taxon>Endopterygota</taxon>
        <taxon>Diptera</taxon>
        <taxon>Nematocera</taxon>
        <taxon>Culicoidea</taxon>
        <taxon>Culicidae</taxon>
        <taxon>Culicinae</taxon>
        <taxon>Aedini</taxon>
        <taxon>Aedes</taxon>
        <taxon>Stegomyia</taxon>
    </lineage>
</organism>
<evidence type="ECO:0000313" key="3">
    <source>
        <dbReference type="Proteomes" id="UP000069940"/>
    </source>
</evidence>
<reference evidence="3" key="1">
    <citation type="journal article" date="2015" name="Proc. Natl. Acad. Sci. U.S.A.">
        <title>Genome sequence of the Asian Tiger mosquito, Aedes albopictus, reveals insights into its biology, genetics, and evolution.</title>
        <authorList>
            <person name="Chen X.G."/>
            <person name="Jiang X."/>
            <person name="Gu J."/>
            <person name="Xu M."/>
            <person name="Wu Y."/>
            <person name="Deng Y."/>
            <person name="Zhang C."/>
            <person name="Bonizzoni M."/>
            <person name="Dermauw W."/>
            <person name="Vontas J."/>
            <person name="Armbruster P."/>
            <person name="Huang X."/>
            <person name="Yang Y."/>
            <person name="Zhang H."/>
            <person name="He W."/>
            <person name="Peng H."/>
            <person name="Liu Y."/>
            <person name="Wu K."/>
            <person name="Chen J."/>
            <person name="Lirakis M."/>
            <person name="Topalis P."/>
            <person name="Van Leeuwen T."/>
            <person name="Hall A.B."/>
            <person name="Jiang X."/>
            <person name="Thorpe C."/>
            <person name="Mueller R.L."/>
            <person name="Sun C."/>
            <person name="Waterhouse R.M."/>
            <person name="Yan G."/>
            <person name="Tu Z.J."/>
            <person name="Fang X."/>
            <person name="James A.A."/>
        </authorList>
    </citation>
    <scope>NUCLEOTIDE SEQUENCE [LARGE SCALE GENOMIC DNA]</scope>
    <source>
        <strain evidence="3">Foshan</strain>
    </source>
</reference>
<dbReference type="GeneID" id="109403342"/>
<reference evidence="2" key="2">
    <citation type="submission" date="2025-05" db="UniProtKB">
        <authorList>
            <consortium name="EnsemblMetazoa"/>
        </authorList>
    </citation>
    <scope>IDENTIFICATION</scope>
    <source>
        <strain evidence="2">Foshan</strain>
    </source>
</reference>
<dbReference type="Proteomes" id="UP000069940">
    <property type="component" value="Unassembled WGS sequence"/>
</dbReference>
<name>A0ABM2A6D5_AEDAL</name>
<dbReference type="EnsemblMetazoa" id="AALFPA23_024899.R37102">
    <property type="protein sequence ID" value="AALFPA23_024899.P37102"/>
    <property type="gene ID" value="AALFPA23_024899"/>
</dbReference>
<evidence type="ECO:0000313" key="2">
    <source>
        <dbReference type="EnsemblMetazoa" id="AALFPA23_024899.P37102"/>
    </source>
</evidence>
<evidence type="ECO:0000256" key="1">
    <source>
        <dbReference type="SAM" id="MobiDB-lite"/>
    </source>
</evidence>
<protein>
    <submittedName>
        <fullName evidence="2">Uncharacterized protein</fullName>
    </submittedName>
</protein>